<evidence type="ECO:0000313" key="2">
    <source>
        <dbReference type="Proteomes" id="UP000641954"/>
    </source>
</evidence>
<dbReference type="RefSeq" id="WP_190879415.1">
    <property type="nucleotide sequence ID" value="NZ_JACJSK010000027.1"/>
</dbReference>
<sequence>MNASAPGNKIPWLDCCLRQIERHSRSSNYQIYIANGESEAEGRYAAATYPKVKVFSYRTEETDAKQHSAGLDFLIERLDKEIEYFITLDSDAFPIRDRWIEILTSFIATGVTAVGVYRDEFAGQFEPFVHVSCLCMRKQDYYNLGIRFADGYKPGQDFSYYANCEWLKRKASLVGLRRSNVNNRHFLIAGVYGNLIYHHGAGSRPPVFRTSEDPAQNEAVWKDLREAALTNLDELITGLIDCPYDAIETLPIPTVRVKQQNMNLALINRDWQKYSQSLENTGQQKTEFTCGKGVFILGMHRSGTSCLTGMLEQYGLHLGEVSPSDQFNQKGNRESEVVMQINNELLLANGGYWYEPEEVQLIPPPLKQRIEQFKQNLGVGKLWGIKDPRMLFCLSAWFQPDTLLVGTFRHPYDVIYSLKDRANIVLPGRDWQDLWFRYNCQLISLYRLCPFPIVNFDWEPNRYRAAVQNLGRSLSLNIEREDFFDPELRHHRCGEEIQDPRARKLYSELVEIAECEEKKLQEVSKRPEQLQLIKLDLERSRSRLSQIKADLHLPRSGADSIKTVTFR</sequence>
<dbReference type="InterPro" id="IPR027417">
    <property type="entry name" value="P-loop_NTPase"/>
</dbReference>
<keyword evidence="2" id="KW-1185">Reference proteome</keyword>
<comment type="caution">
    <text evidence="1">The sequence shown here is derived from an EMBL/GenBank/DDBJ whole genome shotgun (WGS) entry which is preliminary data.</text>
</comment>
<accession>A0ABR8EGT5</accession>
<reference evidence="1 2" key="1">
    <citation type="journal article" date="2020" name="ISME J.">
        <title>Comparative genomics reveals insights into cyanobacterial evolution and habitat adaptation.</title>
        <authorList>
            <person name="Chen M.Y."/>
            <person name="Teng W.K."/>
            <person name="Zhao L."/>
            <person name="Hu C.X."/>
            <person name="Zhou Y.K."/>
            <person name="Han B.P."/>
            <person name="Song L.R."/>
            <person name="Shu W.S."/>
        </authorList>
    </citation>
    <scope>NUCLEOTIDE SEQUENCE [LARGE SCALE GENOMIC DNA]</scope>
    <source>
        <strain evidence="1 2">FACHB-1370</strain>
    </source>
</reference>
<dbReference type="SUPFAM" id="SSF53448">
    <property type="entry name" value="Nucleotide-diphospho-sugar transferases"/>
    <property type="match status" value="1"/>
</dbReference>
<dbReference type="Gene3D" id="3.40.50.300">
    <property type="entry name" value="P-loop containing nucleotide triphosphate hydrolases"/>
    <property type="match status" value="1"/>
</dbReference>
<organism evidence="1 2">
    <name type="scientific">Planktothricoides raciborskii FACHB-1370</name>
    <dbReference type="NCBI Taxonomy" id="2949576"/>
    <lineage>
        <taxon>Bacteria</taxon>
        <taxon>Bacillati</taxon>
        <taxon>Cyanobacteriota</taxon>
        <taxon>Cyanophyceae</taxon>
        <taxon>Oscillatoriophycideae</taxon>
        <taxon>Oscillatoriales</taxon>
        <taxon>Oscillatoriaceae</taxon>
        <taxon>Planktothricoides</taxon>
    </lineage>
</organism>
<evidence type="ECO:0000313" key="1">
    <source>
        <dbReference type="EMBL" id="MBD2545826.1"/>
    </source>
</evidence>
<gene>
    <name evidence="1" type="ORF">H6G72_18690</name>
</gene>
<name>A0ABR8EGT5_9CYAN</name>
<dbReference type="EMBL" id="JACJSK010000027">
    <property type="protein sequence ID" value="MBD2545826.1"/>
    <property type="molecule type" value="Genomic_DNA"/>
</dbReference>
<dbReference type="Proteomes" id="UP000641954">
    <property type="component" value="Unassembled WGS sequence"/>
</dbReference>
<evidence type="ECO:0008006" key="3">
    <source>
        <dbReference type="Google" id="ProtNLM"/>
    </source>
</evidence>
<protein>
    <recommendedName>
        <fullName evidence="3">Glycosyltransferase 2-like domain-containing protein</fullName>
    </recommendedName>
</protein>
<dbReference type="SUPFAM" id="SSF52540">
    <property type="entry name" value="P-loop containing nucleoside triphosphate hydrolases"/>
    <property type="match status" value="1"/>
</dbReference>
<proteinExistence type="predicted"/>
<dbReference type="InterPro" id="IPR029044">
    <property type="entry name" value="Nucleotide-diphossugar_trans"/>
</dbReference>